<dbReference type="GO" id="GO:0005524">
    <property type="term" value="F:ATP binding"/>
    <property type="evidence" value="ECO:0007669"/>
    <property type="project" value="UniProtKB-KW"/>
</dbReference>
<dbReference type="InterPro" id="IPR051782">
    <property type="entry name" value="ABC_Transporter_VariousFunc"/>
</dbReference>
<organism evidence="5 6">
    <name type="scientific">Candidatus Borkfalkia faecipullorum</name>
    <dbReference type="NCBI Taxonomy" id="2838510"/>
    <lineage>
        <taxon>Bacteria</taxon>
        <taxon>Bacillati</taxon>
        <taxon>Bacillota</taxon>
        <taxon>Clostridia</taxon>
        <taxon>Christensenellales</taxon>
        <taxon>Christensenellaceae</taxon>
        <taxon>Candidatus Borkfalkia</taxon>
    </lineage>
</organism>
<dbReference type="PANTHER" id="PTHR42939">
    <property type="entry name" value="ABC TRANSPORTER ATP-BINDING PROTEIN ALBC-RELATED"/>
    <property type="match status" value="1"/>
</dbReference>
<keyword evidence="1" id="KW-0813">Transport</keyword>
<proteinExistence type="predicted"/>
<evidence type="ECO:0000313" key="5">
    <source>
        <dbReference type="EMBL" id="HIX08231.1"/>
    </source>
</evidence>
<dbReference type="CDD" id="cd03230">
    <property type="entry name" value="ABC_DR_subfamily_A"/>
    <property type="match status" value="1"/>
</dbReference>
<dbReference type="SUPFAM" id="SSF52540">
    <property type="entry name" value="P-loop containing nucleoside triphosphate hydrolases"/>
    <property type="match status" value="1"/>
</dbReference>
<dbReference type="EMBL" id="DXFX01000091">
    <property type="protein sequence ID" value="HIX08231.1"/>
    <property type="molecule type" value="Genomic_DNA"/>
</dbReference>
<evidence type="ECO:0000313" key="6">
    <source>
        <dbReference type="Proteomes" id="UP000824204"/>
    </source>
</evidence>
<sequence length="285" mass="31943">MQSLQIQSLTKKYDGFLLDNVSFSVPQGAVVGLIGENGAGKSTVMKAVQGAVRADKGSILFQGKPIEQLSKEEKQKIGFVQDVTCLPLEMGISMLDKVFSHIFVRWNSDRFFDLCRKFSLPEKKAVKDFSKGMRMKAAIAVALSYDNDLLLLDEPTSGLDPVVRDEILEILYDYMQDGKKAVLISSHISSDLEKLCDYIVYIHEGRVLFDEEKDALLEKFVTFSCEKAALKELDPARVERVLLREYGADVLVRKDCLPQGFGGNRAGLDEIMLFYAKGERLCSDF</sequence>
<reference evidence="5" key="1">
    <citation type="journal article" date="2021" name="PeerJ">
        <title>Extensive microbial diversity within the chicken gut microbiome revealed by metagenomics and culture.</title>
        <authorList>
            <person name="Gilroy R."/>
            <person name="Ravi A."/>
            <person name="Getino M."/>
            <person name="Pursley I."/>
            <person name="Horton D.L."/>
            <person name="Alikhan N.F."/>
            <person name="Baker D."/>
            <person name="Gharbi K."/>
            <person name="Hall N."/>
            <person name="Watson M."/>
            <person name="Adriaenssens E.M."/>
            <person name="Foster-Nyarko E."/>
            <person name="Jarju S."/>
            <person name="Secka A."/>
            <person name="Antonio M."/>
            <person name="Oren A."/>
            <person name="Chaudhuri R.R."/>
            <person name="La Ragione R."/>
            <person name="Hildebrand F."/>
            <person name="Pallen M.J."/>
        </authorList>
    </citation>
    <scope>NUCLEOTIDE SEQUENCE</scope>
    <source>
        <strain evidence="5">811</strain>
    </source>
</reference>
<dbReference type="SMART" id="SM00382">
    <property type="entry name" value="AAA"/>
    <property type="match status" value="1"/>
</dbReference>
<accession>A0A9D2AG29</accession>
<reference evidence="5" key="2">
    <citation type="submission" date="2021-04" db="EMBL/GenBank/DDBJ databases">
        <authorList>
            <person name="Gilroy R."/>
        </authorList>
    </citation>
    <scope>NUCLEOTIDE SEQUENCE</scope>
    <source>
        <strain evidence="5">811</strain>
    </source>
</reference>
<gene>
    <name evidence="5" type="ORF">H9741_07160</name>
</gene>
<name>A0A9D2AG29_9FIRM</name>
<evidence type="ECO:0000256" key="3">
    <source>
        <dbReference type="ARBA" id="ARBA00022840"/>
    </source>
</evidence>
<comment type="caution">
    <text evidence="5">The sequence shown here is derived from an EMBL/GenBank/DDBJ whole genome shotgun (WGS) entry which is preliminary data.</text>
</comment>
<evidence type="ECO:0000256" key="1">
    <source>
        <dbReference type="ARBA" id="ARBA00022448"/>
    </source>
</evidence>
<evidence type="ECO:0000256" key="2">
    <source>
        <dbReference type="ARBA" id="ARBA00022741"/>
    </source>
</evidence>
<dbReference type="Proteomes" id="UP000824204">
    <property type="component" value="Unassembled WGS sequence"/>
</dbReference>
<dbReference type="InterPro" id="IPR003593">
    <property type="entry name" value="AAA+_ATPase"/>
</dbReference>
<dbReference type="AlphaFoldDB" id="A0A9D2AG29"/>
<protein>
    <submittedName>
        <fullName evidence="5">ABC transporter ATP-binding protein</fullName>
    </submittedName>
</protein>
<dbReference type="GO" id="GO:0016887">
    <property type="term" value="F:ATP hydrolysis activity"/>
    <property type="evidence" value="ECO:0007669"/>
    <property type="project" value="InterPro"/>
</dbReference>
<keyword evidence="2" id="KW-0547">Nucleotide-binding</keyword>
<dbReference type="InterPro" id="IPR027417">
    <property type="entry name" value="P-loop_NTPase"/>
</dbReference>
<dbReference type="PROSITE" id="PS50893">
    <property type="entry name" value="ABC_TRANSPORTER_2"/>
    <property type="match status" value="1"/>
</dbReference>
<dbReference type="Gene3D" id="3.40.50.300">
    <property type="entry name" value="P-loop containing nucleotide triphosphate hydrolases"/>
    <property type="match status" value="1"/>
</dbReference>
<dbReference type="InterPro" id="IPR003439">
    <property type="entry name" value="ABC_transporter-like_ATP-bd"/>
</dbReference>
<evidence type="ECO:0000259" key="4">
    <source>
        <dbReference type="PROSITE" id="PS50893"/>
    </source>
</evidence>
<feature type="domain" description="ABC transporter" evidence="4">
    <location>
        <begin position="1"/>
        <end position="229"/>
    </location>
</feature>
<dbReference type="InterPro" id="IPR017871">
    <property type="entry name" value="ABC_transporter-like_CS"/>
</dbReference>
<dbReference type="PANTHER" id="PTHR42939:SF3">
    <property type="entry name" value="ABC TRANSPORTER ATP-BINDING COMPONENT"/>
    <property type="match status" value="1"/>
</dbReference>
<dbReference type="PROSITE" id="PS00211">
    <property type="entry name" value="ABC_TRANSPORTER_1"/>
    <property type="match status" value="1"/>
</dbReference>
<keyword evidence="3 5" id="KW-0067">ATP-binding</keyword>
<dbReference type="Pfam" id="PF00005">
    <property type="entry name" value="ABC_tran"/>
    <property type="match status" value="1"/>
</dbReference>